<accession>A0ABN9UBK3</accession>
<proteinExistence type="predicted"/>
<name>A0ABN9UBK3_9DINO</name>
<evidence type="ECO:0000256" key="1">
    <source>
        <dbReference type="SAM" id="MobiDB-lite"/>
    </source>
</evidence>
<reference evidence="2" key="1">
    <citation type="submission" date="2023-10" db="EMBL/GenBank/DDBJ databases">
        <authorList>
            <person name="Chen Y."/>
            <person name="Shah S."/>
            <person name="Dougan E. K."/>
            <person name="Thang M."/>
            <person name="Chan C."/>
        </authorList>
    </citation>
    <scope>NUCLEOTIDE SEQUENCE [LARGE SCALE GENOMIC DNA]</scope>
</reference>
<feature type="region of interest" description="Disordered" evidence="1">
    <location>
        <begin position="43"/>
        <end position="68"/>
    </location>
</feature>
<protein>
    <submittedName>
        <fullName evidence="2">Uncharacterized protein</fullName>
    </submittedName>
</protein>
<comment type="caution">
    <text evidence="2">The sequence shown here is derived from an EMBL/GenBank/DDBJ whole genome shotgun (WGS) entry which is preliminary data.</text>
</comment>
<evidence type="ECO:0000313" key="2">
    <source>
        <dbReference type="EMBL" id="CAK0856301.1"/>
    </source>
</evidence>
<keyword evidence="3" id="KW-1185">Reference proteome</keyword>
<sequence length="1068" mass="118476">MDGPMMMHFREMLRSGIKEPIAKDFADVKTSIDNVRWDVERHEGRPNNMGKELKDLREGRSAAPSSTVFSSIGHPLRFSGVESASAQPVASGPKRAWDKICVTTGGWDRETPRETILNEARAFTDAIPDKAEDGVFVPLKRASFLKEMTDNLGVHAADLALDYIRGIIWWKHRFGEVVKTTGLMSFKEHVAADISAHAGVHHSLVVFQAEESEEQVSFKLTSWNAQGMAKHGAEYFAATLREQHDCDVAILQEFGYWGKTTRLEVGDGDLYLADEARWIEGFPVGQRTRRAEMLTILLMQHDLAATGAFAAAASGPTCHCDFKRPPAHIDYVLIPARDIWKASAALEEIADSAQSDHSAIELEFTLGTRRRYIWKVPKLPESRGLMQTLRALGARRRVARDRVQRAIYSKDIARIRRKIWAANRALQRCVREDVLGIPPFSPEMFREALCDMKAVGALGVGGVAAEVLQSFSSAWSKHIIQPMKKKGDKHAFKGYGPITLLTAFEELYSVGLIKQFHQAMCVIFSIRMLAEKAGQWNRPIFTMDGDIEAAFGRVSHRSVEEPLGGRAVPWPVILAIARELKASAVTEMGSIQTQPATLCEAGFLCAEHCWLFAGAAESLCQMTMAWRRIKPVLLYGSGSWCPAVEAHGRIFKVWRWEMNLARLLASDWLADADQCSKAECSTSSAAMLARAAALAAALSLAAEGLALQAQQPELAQAGGELAGKQEAQGEWPWGRRAKKQAEEQQAAAPAQNRVAVLVSGSVERLLLAPLLQNVVRPNALKGLQVDLFFRLTAPTKFSKAALSKLSGSSDPKIATLIQTADETSFNSTVMDFICTYAESHLAASCQWDLETSDPLSLPPDATHRRIMTQTSPLDTPLGKEAITRWRSLSRLWTAARTKAKEMQEPYTAVLATREDDYWLAPRLINIEDFQMDSMKVAVTPCLHSSGVHEKTVLMGHDAADVMLRIYQAWQKGDMRLEGTRTAEEAWFRLATESELNMKPEPMNAASASYTHSGLPCFQEGTFNLNQDEDYEQCFAESAEDSPMTNLFRTFSCETMSPRISMTFSGRSR</sequence>
<feature type="region of interest" description="Disordered" evidence="1">
    <location>
        <begin position="718"/>
        <end position="746"/>
    </location>
</feature>
<gene>
    <name evidence="2" type="ORF">PCOR1329_LOCUS46723</name>
</gene>
<organism evidence="2 3">
    <name type="scientific">Prorocentrum cordatum</name>
    <dbReference type="NCBI Taxonomy" id="2364126"/>
    <lineage>
        <taxon>Eukaryota</taxon>
        <taxon>Sar</taxon>
        <taxon>Alveolata</taxon>
        <taxon>Dinophyceae</taxon>
        <taxon>Prorocentrales</taxon>
        <taxon>Prorocentraceae</taxon>
        <taxon>Prorocentrum</taxon>
    </lineage>
</organism>
<evidence type="ECO:0000313" key="3">
    <source>
        <dbReference type="Proteomes" id="UP001189429"/>
    </source>
</evidence>
<feature type="compositionally biased region" description="Basic and acidic residues" evidence="1">
    <location>
        <begin position="43"/>
        <end position="60"/>
    </location>
</feature>
<dbReference type="Proteomes" id="UP001189429">
    <property type="component" value="Unassembled WGS sequence"/>
</dbReference>
<dbReference type="EMBL" id="CAUYUJ010015620">
    <property type="protein sequence ID" value="CAK0856301.1"/>
    <property type="molecule type" value="Genomic_DNA"/>
</dbReference>